<dbReference type="EMBL" id="JAVBIK010000003">
    <property type="protein sequence ID" value="MDT7520747.1"/>
    <property type="molecule type" value="Genomic_DNA"/>
</dbReference>
<keyword evidence="1" id="KW-0472">Membrane</keyword>
<reference evidence="2 3" key="1">
    <citation type="submission" date="2023-08" db="EMBL/GenBank/DDBJ databases">
        <title>Rhodoferax potami sp. nov. and Rhodoferax mekongensis sp. nov., isolated from the Mekong River in Thailand.</title>
        <authorList>
            <person name="Kitikhun S."/>
            <person name="Charoenyingcharoen P."/>
            <person name="Siriarchawattana P."/>
            <person name="Likhitrattanapisal S."/>
            <person name="Nilsakha T."/>
            <person name="Chanpet A."/>
            <person name="Rattanawaree P."/>
            <person name="Ingsriswang S."/>
        </authorList>
    </citation>
    <scope>NUCLEOTIDE SEQUENCE [LARGE SCALE GENOMIC DNA]</scope>
    <source>
        <strain evidence="2 3">TBRC 17660</strain>
    </source>
</reference>
<proteinExistence type="predicted"/>
<dbReference type="Proteomes" id="UP001321700">
    <property type="component" value="Unassembled WGS sequence"/>
</dbReference>
<accession>A0ABU3KTI5</accession>
<comment type="caution">
    <text evidence="2">The sequence shown here is derived from an EMBL/GenBank/DDBJ whole genome shotgun (WGS) entry which is preliminary data.</text>
</comment>
<dbReference type="RefSeq" id="WP_313876410.1">
    <property type="nucleotide sequence ID" value="NZ_JAVBIK010000003.1"/>
</dbReference>
<evidence type="ECO:0000256" key="1">
    <source>
        <dbReference type="SAM" id="Phobius"/>
    </source>
</evidence>
<keyword evidence="1" id="KW-0812">Transmembrane</keyword>
<evidence type="ECO:0000313" key="3">
    <source>
        <dbReference type="Proteomes" id="UP001321700"/>
    </source>
</evidence>
<organism evidence="2 3">
    <name type="scientific">Rhodoferax potami</name>
    <dbReference type="NCBI Taxonomy" id="3068338"/>
    <lineage>
        <taxon>Bacteria</taxon>
        <taxon>Pseudomonadati</taxon>
        <taxon>Pseudomonadota</taxon>
        <taxon>Betaproteobacteria</taxon>
        <taxon>Burkholderiales</taxon>
        <taxon>Comamonadaceae</taxon>
        <taxon>Rhodoferax</taxon>
    </lineage>
</organism>
<protein>
    <submittedName>
        <fullName evidence="2">Uncharacterized protein</fullName>
    </submittedName>
</protein>
<keyword evidence="3" id="KW-1185">Reference proteome</keyword>
<keyword evidence="1" id="KW-1133">Transmembrane helix</keyword>
<gene>
    <name evidence="2" type="ORF">RAE19_19080</name>
</gene>
<evidence type="ECO:0000313" key="2">
    <source>
        <dbReference type="EMBL" id="MDT7520747.1"/>
    </source>
</evidence>
<name>A0ABU3KTI5_9BURK</name>
<feature type="transmembrane region" description="Helical" evidence="1">
    <location>
        <begin position="277"/>
        <end position="296"/>
    </location>
</feature>
<sequence length="766" mass="84176">MRHVRQPDVKSTSDLFMPPQPFYGAWGLASLPGTLSSSDVLWAGNEPPSATSIFPWIVGHARIFDGILTYQDYIKAGKIKDNERSDCLVYLNAIWAKCALTELKESVKESDLSQEEINEIKSAISIVEALEKEKRETFLNLLPDKLKIREWMALVRDVGGGVVGTGHALIVLAKFILGDKTKLLSTAKNFVEVVPFIGGTLSAISGITGFVQGVAELIDGTNAAKALKEAEDFDKHVFADYFNKFPELESLIRHRQNLRDLQLDLAKLLKLHGGFRLGNGCIGLGAAVAALIIVAGGASAGIAYLVAGLTGGAFLLWANIRATLVRNAQNTFDKTYRAISAVNDNPSGIPGLPTDKSLPSIQEIAQNFSVKLNNPVTRGETIEMLVKLGIPDGVVNSEPVDVNELAKYLVPSRGITVPDQVALSNVYAQSKTAEERLRVVQAWLDHKELKELSVEHIAKKTVKDLPHWSRHLKTGSDMGDPGKSKLTLELIRELWDEQGFKSYMQKSLNLEDGVPLSGPDDAWRLLKSRRETTMTQEKASAAVAALINGMKVDAIQRCLNSLKKDPMTLACKDVLKVRFAIDENCKHKEGIKAALRDHVSKTTLDVNTIGNFMAVYKATLEQDKAPLLNVMNDFLQKTHDQMNNEEQKKFNQMLDVTGDFRSLSAKEMDAILGKVHKFLLVSKKLQGQTLTKVIASLHKYPTNGSYPHDVVQLAALRELRIRCSLGNPEDVKHTLALAKELSRRKLHERGLGPGKGGACSAFLVTT</sequence>